<evidence type="ECO:0000313" key="1">
    <source>
        <dbReference type="EMBL" id="KXA96134.1"/>
    </source>
</evidence>
<keyword evidence="2" id="KW-1185">Reference proteome</keyword>
<protein>
    <submittedName>
        <fullName evidence="1">Uncharacterized protein</fullName>
    </submittedName>
</protein>
<dbReference type="AlphaFoldDB" id="A0A656YUL8"/>
<organism evidence="1 2">
    <name type="scientific">candidate division MSBL1 archaeon SCGC-AAA259J03</name>
    <dbReference type="NCBI Taxonomy" id="1698269"/>
    <lineage>
        <taxon>Archaea</taxon>
        <taxon>Methanobacteriati</taxon>
        <taxon>Methanobacteriota</taxon>
        <taxon>candidate division MSBL1</taxon>
    </lineage>
</organism>
<gene>
    <name evidence="1" type="ORF">AKJ39_05045</name>
</gene>
<reference evidence="1 2" key="1">
    <citation type="journal article" date="2016" name="Sci. Rep.">
        <title>Metabolic traits of an uncultured archaeal lineage -MSBL1- from brine pools of the Red Sea.</title>
        <authorList>
            <person name="Mwirichia R."/>
            <person name="Alam I."/>
            <person name="Rashid M."/>
            <person name="Vinu M."/>
            <person name="Ba-Alawi W."/>
            <person name="Anthony Kamau A."/>
            <person name="Kamanda Ngugi D."/>
            <person name="Goker M."/>
            <person name="Klenk H.P."/>
            <person name="Bajic V."/>
            <person name="Stingl U."/>
        </authorList>
    </citation>
    <scope>NUCLEOTIDE SEQUENCE [LARGE SCALE GENOMIC DNA]</scope>
    <source>
        <strain evidence="1">SCGC-AAA259J03</strain>
    </source>
</reference>
<name>A0A656YUL8_9EURY</name>
<comment type="caution">
    <text evidence="1">The sequence shown here is derived from an EMBL/GenBank/DDBJ whole genome shotgun (WGS) entry which is preliminary data.</text>
</comment>
<dbReference type="EMBL" id="LHXT01000127">
    <property type="protein sequence ID" value="KXA96134.1"/>
    <property type="molecule type" value="Genomic_DNA"/>
</dbReference>
<accession>A0A656YUL8</accession>
<sequence>MGHSLSVIGVLGVVRRLVAGDTAVEGGFSEALELAVDDLVRLVVSFEVQDYPLRLPCGERASPHKTIPDGSAAPRLIHGNHLLKIVCKRERKGGRLK</sequence>
<evidence type="ECO:0000313" key="2">
    <source>
        <dbReference type="Proteomes" id="UP000070257"/>
    </source>
</evidence>
<dbReference type="Proteomes" id="UP000070257">
    <property type="component" value="Unassembled WGS sequence"/>
</dbReference>
<proteinExistence type="predicted"/>